<evidence type="ECO:0000313" key="3">
    <source>
        <dbReference type="Proteomes" id="UP000430272"/>
    </source>
</evidence>
<dbReference type="Gene3D" id="2.30.30.40">
    <property type="entry name" value="SH3 Domains"/>
    <property type="match status" value="1"/>
</dbReference>
<evidence type="ECO:0000259" key="1">
    <source>
        <dbReference type="PROSITE" id="PS50851"/>
    </source>
</evidence>
<comment type="caution">
    <text evidence="2">The sequence shown here is derived from an EMBL/GenBank/DDBJ whole genome shotgun (WGS) entry which is preliminary data.</text>
</comment>
<dbReference type="Gene3D" id="2.40.50.180">
    <property type="entry name" value="CheA-289, Domain 4"/>
    <property type="match status" value="1"/>
</dbReference>
<dbReference type="GO" id="GO:0005829">
    <property type="term" value="C:cytosol"/>
    <property type="evidence" value="ECO:0007669"/>
    <property type="project" value="TreeGrafter"/>
</dbReference>
<gene>
    <name evidence="2" type="ORF">GRI47_06935</name>
</gene>
<dbReference type="AlphaFoldDB" id="A0A844Y5A4"/>
<accession>A0A844Y5A4</accession>
<keyword evidence="3" id="KW-1185">Reference proteome</keyword>
<dbReference type="SMART" id="SM00260">
    <property type="entry name" value="CheW"/>
    <property type="match status" value="1"/>
</dbReference>
<dbReference type="InterPro" id="IPR036061">
    <property type="entry name" value="CheW-like_dom_sf"/>
</dbReference>
<organism evidence="2 3">
    <name type="scientific">Qipengyuania pelagi</name>
    <dbReference type="NCBI Taxonomy" id="994320"/>
    <lineage>
        <taxon>Bacteria</taxon>
        <taxon>Pseudomonadati</taxon>
        <taxon>Pseudomonadota</taxon>
        <taxon>Alphaproteobacteria</taxon>
        <taxon>Sphingomonadales</taxon>
        <taxon>Erythrobacteraceae</taxon>
        <taxon>Qipengyuania</taxon>
    </lineage>
</organism>
<reference evidence="2 3" key="1">
    <citation type="submission" date="2019-12" db="EMBL/GenBank/DDBJ databases">
        <title>Genomic-based taxomic classification of the family Erythrobacteraceae.</title>
        <authorList>
            <person name="Xu L."/>
        </authorList>
    </citation>
    <scope>NUCLEOTIDE SEQUENCE [LARGE SCALE GENOMIC DNA]</scope>
    <source>
        <strain evidence="2 3">JCM 17468</strain>
    </source>
</reference>
<dbReference type="Proteomes" id="UP000430272">
    <property type="component" value="Unassembled WGS sequence"/>
</dbReference>
<dbReference type="PANTHER" id="PTHR22617">
    <property type="entry name" value="CHEMOTAXIS SENSOR HISTIDINE KINASE-RELATED"/>
    <property type="match status" value="1"/>
</dbReference>
<dbReference type="PROSITE" id="PS50851">
    <property type="entry name" value="CHEW"/>
    <property type="match status" value="1"/>
</dbReference>
<feature type="domain" description="CheW-like" evidence="1">
    <location>
        <begin position="2"/>
        <end position="142"/>
    </location>
</feature>
<dbReference type="EMBL" id="WTYD01000001">
    <property type="protein sequence ID" value="MXO53740.1"/>
    <property type="molecule type" value="Genomic_DNA"/>
</dbReference>
<dbReference type="InterPro" id="IPR002545">
    <property type="entry name" value="CheW-lke_dom"/>
</dbReference>
<dbReference type="OrthoDB" id="3291462at2"/>
<dbReference type="PANTHER" id="PTHR22617:SF23">
    <property type="entry name" value="CHEMOTAXIS PROTEIN CHEW"/>
    <property type="match status" value="1"/>
</dbReference>
<proteinExistence type="predicted"/>
<dbReference type="GO" id="GO:0007165">
    <property type="term" value="P:signal transduction"/>
    <property type="evidence" value="ECO:0007669"/>
    <property type="project" value="InterPro"/>
</dbReference>
<dbReference type="InterPro" id="IPR039315">
    <property type="entry name" value="CheW"/>
</dbReference>
<dbReference type="RefSeq" id="WP_160660559.1">
    <property type="nucleotide sequence ID" value="NZ_BAABDV010000001.1"/>
</dbReference>
<dbReference type="GO" id="GO:0006935">
    <property type="term" value="P:chemotaxis"/>
    <property type="evidence" value="ECO:0007669"/>
    <property type="project" value="InterPro"/>
</dbReference>
<protein>
    <submittedName>
        <fullName evidence="2">Chemotaxis protein CheW</fullName>
    </submittedName>
</protein>
<evidence type="ECO:0000313" key="2">
    <source>
        <dbReference type="EMBL" id="MXO53740.1"/>
    </source>
</evidence>
<sequence length="147" mass="16075">MNRQLITFQINGQTLGMDIMAIREIRAWSLTTPLPNVEQHVRGVVNLRGVVLPVVDLKAKLGWGLTDTDERHVIIVTSINDQLQGIIADAVNDIVTVSQDDLQPPPNTHDPQAPNFLEALATVEDRVISILALDRLAFSNPSPAEAA</sequence>
<dbReference type="Pfam" id="PF01584">
    <property type="entry name" value="CheW"/>
    <property type="match status" value="1"/>
</dbReference>
<dbReference type="SUPFAM" id="SSF50341">
    <property type="entry name" value="CheW-like"/>
    <property type="match status" value="1"/>
</dbReference>
<name>A0A844Y5A4_9SPHN</name>